<dbReference type="PROSITE" id="PS50162">
    <property type="entry name" value="RECA_2"/>
    <property type="match status" value="1"/>
</dbReference>
<sequence length="262" mass="30052">KMSSKPLSSLKIPRNILEKLHHHSIYKIQDLITKAPMELVKLLSIPLQKVQLIFDTCFENLAFDPTNALDLIKKNPVEEKLPNDNFDKLICEIGILRRGLLSEVCGPPGVGKTQFLTQLCITNSLIYPESSTIYIDTENNFSSKRFLEIASEKFLTKEKSEEDLIKMTKNIFVFKKFTISEFEEILRFIECEIITRNSSLLIIDSLASIVRREYSGSDSSILNERSLFLSKCSSKLKAMAEYLEVSVKIFSKFKTYVQLKFS</sequence>
<dbReference type="GO" id="GO:0003690">
    <property type="term" value="F:double-stranded DNA binding"/>
    <property type="evidence" value="ECO:0007669"/>
    <property type="project" value="TreeGrafter"/>
</dbReference>
<dbReference type="PANTHER" id="PTHR46456">
    <property type="entry name" value="DNA REPAIR PROTEIN RAD51 HOMOLOG 2"/>
    <property type="match status" value="1"/>
</dbReference>
<dbReference type="PANTHER" id="PTHR46456:SF1">
    <property type="entry name" value="DNA REPAIR PROTEIN RAD51 HOMOLOG 2"/>
    <property type="match status" value="1"/>
</dbReference>
<dbReference type="GO" id="GO:0140664">
    <property type="term" value="F:ATP-dependent DNA damage sensor activity"/>
    <property type="evidence" value="ECO:0007669"/>
    <property type="project" value="InterPro"/>
</dbReference>
<dbReference type="InterPro" id="IPR020588">
    <property type="entry name" value="RecA_ATP-bd"/>
</dbReference>
<dbReference type="EC" id="3.6.1.15" evidence="2"/>
<proteinExistence type="predicted"/>
<dbReference type="GO" id="GO:0017111">
    <property type="term" value="F:ribonucleoside triphosphate phosphatase activity"/>
    <property type="evidence" value="ECO:0007669"/>
    <property type="project" value="UniProtKB-EC"/>
</dbReference>
<dbReference type="InterPro" id="IPR013632">
    <property type="entry name" value="Rad51_C"/>
</dbReference>
<dbReference type="STRING" id="10195.A0A3M7SFR0"/>
<dbReference type="Pfam" id="PF08423">
    <property type="entry name" value="Rad51"/>
    <property type="match status" value="1"/>
</dbReference>
<gene>
    <name evidence="2" type="ORF">BpHYR1_046305</name>
</gene>
<dbReference type="InterPro" id="IPR027417">
    <property type="entry name" value="P-loop_NTPase"/>
</dbReference>
<dbReference type="GO" id="GO:0005524">
    <property type="term" value="F:ATP binding"/>
    <property type="evidence" value="ECO:0007669"/>
    <property type="project" value="InterPro"/>
</dbReference>
<dbReference type="GO" id="GO:0005657">
    <property type="term" value="C:replication fork"/>
    <property type="evidence" value="ECO:0007669"/>
    <property type="project" value="TreeGrafter"/>
</dbReference>
<feature type="non-terminal residue" evidence="2">
    <location>
        <position position="1"/>
    </location>
</feature>
<keyword evidence="2" id="KW-0378">Hydrolase</keyword>
<dbReference type="InterPro" id="IPR030548">
    <property type="entry name" value="RAD51B"/>
</dbReference>
<dbReference type="EMBL" id="REGN01001442">
    <property type="protein sequence ID" value="RNA34631.1"/>
    <property type="molecule type" value="Genomic_DNA"/>
</dbReference>
<dbReference type="GO" id="GO:0003697">
    <property type="term" value="F:single-stranded DNA binding"/>
    <property type="evidence" value="ECO:0007669"/>
    <property type="project" value="TreeGrafter"/>
</dbReference>
<dbReference type="OrthoDB" id="336321at2759"/>
<dbReference type="GO" id="GO:0000724">
    <property type="term" value="P:double-strand break repair via homologous recombination"/>
    <property type="evidence" value="ECO:0007669"/>
    <property type="project" value="InterPro"/>
</dbReference>
<name>A0A3M7SFR0_BRAPC</name>
<evidence type="ECO:0000259" key="1">
    <source>
        <dbReference type="PROSITE" id="PS50162"/>
    </source>
</evidence>
<dbReference type="GO" id="GO:0033063">
    <property type="term" value="C:Rad51B-Rad51C-Rad51D-XRCC2 complex"/>
    <property type="evidence" value="ECO:0007669"/>
    <property type="project" value="InterPro"/>
</dbReference>
<feature type="domain" description="RecA family profile 1" evidence="1">
    <location>
        <begin position="75"/>
        <end position="257"/>
    </location>
</feature>
<dbReference type="Gene3D" id="3.40.50.300">
    <property type="entry name" value="P-loop containing nucleotide triphosphate hydrolases"/>
    <property type="match status" value="1"/>
</dbReference>
<evidence type="ECO:0000313" key="2">
    <source>
        <dbReference type="EMBL" id="RNA34631.1"/>
    </source>
</evidence>
<keyword evidence="3" id="KW-1185">Reference proteome</keyword>
<accession>A0A3M7SFR0</accession>
<dbReference type="AlphaFoldDB" id="A0A3M7SFR0"/>
<comment type="caution">
    <text evidence="2">The sequence shown here is derived from an EMBL/GenBank/DDBJ whole genome shotgun (WGS) entry which is preliminary data.</text>
</comment>
<dbReference type="GO" id="GO:0000400">
    <property type="term" value="F:four-way junction DNA binding"/>
    <property type="evidence" value="ECO:0007669"/>
    <property type="project" value="TreeGrafter"/>
</dbReference>
<dbReference type="EC" id="3.6.1.3" evidence="2"/>
<evidence type="ECO:0000313" key="3">
    <source>
        <dbReference type="Proteomes" id="UP000276133"/>
    </source>
</evidence>
<organism evidence="2 3">
    <name type="scientific">Brachionus plicatilis</name>
    <name type="common">Marine rotifer</name>
    <name type="synonym">Brachionus muelleri</name>
    <dbReference type="NCBI Taxonomy" id="10195"/>
    <lineage>
        <taxon>Eukaryota</taxon>
        <taxon>Metazoa</taxon>
        <taxon>Spiralia</taxon>
        <taxon>Gnathifera</taxon>
        <taxon>Rotifera</taxon>
        <taxon>Eurotatoria</taxon>
        <taxon>Monogononta</taxon>
        <taxon>Pseudotrocha</taxon>
        <taxon>Ploima</taxon>
        <taxon>Brachionidae</taxon>
        <taxon>Brachionus</taxon>
    </lineage>
</organism>
<protein>
    <submittedName>
        <fullName evidence="2">DNA repair RAD51-like protein</fullName>
        <ecNumber evidence="2">3.6.1.15</ecNumber>
        <ecNumber evidence="2">3.6.1.3</ecNumber>
    </submittedName>
</protein>
<dbReference type="Proteomes" id="UP000276133">
    <property type="component" value="Unassembled WGS sequence"/>
</dbReference>
<reference evidence="2 3" key="1">
    <citation type="journal article" date="2018" name="Sci. Rep.">
        <title>Genomic signatures of local adaptation to the degree of environmental predictability in rotifers.</title>
        <authorList>
            <person name="Franch-Gras L."/>
            <person name="Hahn C."/>
            <person name="Garcia-Roger E.M."/>
            <person name="Carmona M.J."/>
            <person name="Serra M."/>
            <person name="Gomez A."/>
        </authorList>
    </citation>
    <scope>NUCLEOTIDE SEQUENCE [LARGE SCALE GENOMIC DNA]</scope>
    <source>
        <strain evidence="2">HYR1</strain>
    </source>
</reference>
<dbReference type="SUPFAM" id="SSF52540">
    <property type="entry name" value="P-loop containing nucleoside triphosphate hydrolases"/>
    <property type="match status" value="1"/>
</dbReference>